<evidence type="ECO:0000313" key="2">
    <source>
        <dbReference type="Proteomes" id="UP000053825"/>
    </source>
</evidence>
<sequence length="61" mass="7275">MIECTRFARTIQQYRFIQSRTLHSRPEQSFCPVQLDENARYDNLEKGSHPQHQPPFLPICD</sequence>
<dbReference type="EMBL" id="KQ414727">
    <property type="protein sequence ID" value="KOC62537.1"/>
    <property type="molecule type" value="Genomic_DNA"/>
</dbReference>
<accession>A0A0L7QV51</accession>
<name>A0A0L7QV51_9HYME</name>
<reference evidence="1 2" key="1">
    <citation type="submission" date="2015-07" db="EMBL/GenBank/DDBJ databases">
        <title>The genome of Habropoda laboriosa.</title>
        <authorList>
            <person name="Pan H."/>
            <person name="Kapheim K."/>
        </authorList>
    </citation>
    <scope>NUCLEOTIDE SEQUENCE [LARGE SCALE GENOMIC DNA]</scope>
    <source>
        <strain evidence="1">0110345459</strain>
    </source>
</reference>
<protein>
    <submittedName>
        <fullName evidence="1">Uncharacterized protein</fullName>
    </submittedName>
</protein>
<gene>
    <name evidence="1" type="ORF">WH47_04198</name>
</gene>
<dbReference type="AlphaFoldDB" id="A0A0L7QV51"/>
<organism evidence="1 2">
    <name type="scientific">Habropoda laboriosa</name>
    <dbReference type="NCBI Taxonomy" id="597456"/>
    <lineage>
        <taxon>Eukaryota</taxon>
        <taxon>Metazoa</taxon>
        <taxon>Ecdysozoa</taxon>
        <taxon>Arthropoda</taxon>
        <taxon>Hexapoda</taxon>
        <taxon>Insecta</taxon>
        <taxon>Pterygota</taxon>
        <taxon>Neoptera</taxon>
        <taxon>Endopterygota</taxon>
        <taxon>Hymenoptera</taxon>
        <taxon>Apocrita</taxon>
        <taxon>Aculeata</taxon>
        <taxon>Apoidea</taxon>
        <taxon>Anthophila</taxon>
        <taxon>Apidae</taxon>
        <taxon>Habropoda</taxon>
    </lineage>
</organism>
<evidence type="ECO:0000313" key="1">
    <source>
        <dbReference type="EMBL" id="KOC62537.1"/>
    </source>
</evidence>
<dbReference type="Proteomes" id="UP000053825">
    <property type="component" value="Unassembled WGS sequence"/>
</dbReference>
<proteinExistence type="predicted"/>
<keyword evidence="2" id="KW-1185">Reference proteome</keyword>